<dbReference type="PANTHER" id="PTHR35371">
    <property type="entry name" value="INNER MEMBRANE PROTEIN"/>
    <property type="match status" value="1"/>
</dbReference>
<dbReference type="EMBL" id="NBIV01000025">
    <property type="protein sequence ID" value="PXF47393.1"/>
    <property type="molecule type" value="Genomic_DNA"/>
</dbReference>
<evidence type="ECO:0000256" key="3">
    <source>
        <dbReference type="ARBA" id="ARBA00022989"/>
    </source>
</evidence>
<comment type="caution">
    <text evidence="6">The sequence shown here is derived from an EMBL/GenBank/DDBJ whole genome shotgun (WGS) entry which is preliminary data.</text>
</comment>
<evidence type="ECO:0000313" key="7">
    <source>
        <dbReference type="Proteomes" id="UP000247409"/>
    </source>
</evidence>
<evidence type="ECO:0000256" key="5">
    <source>
        <dbReference type="SAM" id="Phobius"/>
    </source>
</evidence>
<evidence type="ECO:0000256" key="2">
    <source>
        <dbReference type="ARBA" id="ARBA00022692"/>
    </source>
</evidence>
<dbReference type="Proteomes" id="UP000247409">
    <property type="component" value="Unassembled WGS sequence"/>
</dbReference>
<dbReference type="PANTHER" id="PTHR35371:SF1">
    <property type="entry name" value="BLR7753 PROTEIN"/>
    <property type="match status" value="1"/>
</dbReference>
<evidence type="ECO:0008006" key="8">
    <source>
        <dbReference type="Google" id="ProtNLM"/>
    </source>
</evidence>
<dbReference type="SUPFAM" id="SSF161084">
    <property type="entry name" value="MAPEG domain-like"/>
    <property type="match status" value="1"/>
</dbReference>
<protein>
    <recommendedName>
        <fullName evidence="8">Microsomal glutathione S-transferase 3</fullName>
    </recommendedName>
</protein>
<evidence type="ECO:0000256" key="4">
    <source>
        <dbReference type="ARBA" id="ARBA00023136"/>
    </source>
</evidence>
<dbReference type="Gene3D" id="1.20.120.550">
    <property type="entry name" value="Membrane associated eicosanoid/glutathione metabolism-like domain"/>
    <property type="match status" value="1"/>
</dbReference>
<dbReference type="InterPro" id="IPR001129">
    <property type="entry name" value="Membr-assoc_MAPEG"/>
</dbReference>
<gene>
    <name evidence="6" type="ORF">BWQ96_02873</name>
</gene>
<keyword evidence="3 5" id="KW-1133">Transmembrane helix</keyword>
<dbReference type="AlphaFoldDB" id="A0A2V3IZB4"/>
<name>A0A2V3IZB4_9FLOR</name>
<proteinExistence type="predicted"/>
<feature type="transmembrane region" description="Helical" evidence="5">
    <location>
        <begin position="116"/>
        <end position="136"/>
    </location>
</feature>
<accession>A0A2V3IZB4</accession>
<reference evidence="6 7" key="1">
    <citation type="journal article" date="2018" name="Mol. Biol. Evol.">
        <title>Analysis of the draft genome of the red seaweed Gracilariopsis chorda provides insights into genome size evolution in Rhodophyta.</title>
        <authorList>
            <person name="Lee J."/>
            <person name="Yang E.C."/>
            <person name="Graf L."/>
            <person name="Yang J.H."/>
            <person name="Qiu H."/>
            <person name="Zel Zion U."/>
            <person name="Chan C.X."/>
            <person name="Stephens T.G."/>
            <person name="Weber A.P.M."/>
            <person name="Boo G.H."/>
            <person name="Boo S.M."/>
            <person name="Kim K.M."/>
            <person name="Shin Y."/>
            <person name="Jung M."/>
            <person name="Lee S.J."/>
            <person name="Yim H.S."/>
            <person name="Lee J.H."/>
            <person name="Bhattacharya D."/>
            <person name="Yoon H.S."/>
        </authorList>
    </citation>
    <scope>NUCLEOTIDE SEQUENCE [LARGE SCALE GENOMIC DNA]</scope>
    <source>
        <strain evidence="6 7">SKKU-2015</strain>
        <tissue evidence="6">Whole body</tissue>
    </source>
</reference>
<evidence type="ECO:0000256" key="1">
    <source>
        <dbReference type="ARBA" id="ARBA00004370"/>
    </source>
</evidence>
<dbReference type="Pfam" id="PF01124">
    <property type="entry name" value="MAPEG"/>
    <property type="match status" value="1"/>
</dbReference>
<keyword evidence="7" id="KW-1185">Reference proteome</keyword>
<keyword evidence="4 5" id="KW-0472">Membrane</keyword>
<comment type="subcellular location">
    <subcellularLocation>
        <location evidence="1">Membrane</location>
    </subcellularLocation>
</comment>
<sequence length="144" mass="15550">MDSAILAIPAAWGLSYTPIIARALIVRSYGQLDNARPRDRAAQTAGLPKTVRELCDRLLACHQNQLETLGYFAASIGVAAAVGAPGKEIASLAAWYVRMRLGYVIAYGAPQVAKGFVRSAFFIGSMAIVFRIYWVAARAARFAE</sequence>
<evidence type="ECO:0000313" key="6">
    <source>
        <dbReference type="EMBL" id="PXF47393.1"/>
    </source>
</evidence>
<dbReference type="GO" id="GO:0016020">
    <property type="term" value="C:membrane"/>
    <property type="evidence" value="ECO:0007669"/>
    <property type="project" value="UniProtKB-SubCell"/>
</dbReference>
<keyword evidence="2 5" id="KW-0812">Transmembrane</keyword>
<dbReference type="InterPro" id="IPR023352">
    <property type="entry name" value="MAPEG-like_dom_sf"/>
</dbReference>
<organism evidence="6 7">
    <name type="scientific">Gracilariopsis chorda</name>
    <dbReference type="NCBI Taxonomy" id="448386"/>
    <lineage>
        <taxon>Eukaryota</taxon>
        <taxon>Rhodophyta</taxon>
        <taxon>Florideophyceae</taxon>
        <taxon>Rhodymeniophycidae</taxon>
        <taxon>Gracilariales</taxon>
        <taxon>Gracilariaceae</taxon>
        <taxon>Gracilariopsis</taxon>
    </lineage>
</organism>